<proteinExistence type="predicted"/>
<dbReference type="PROSITE" id="PS50088">
    <property type="entry name" value="ANK_REPEAT"/>
    <property type="match status" value="3"/>
</dbReference>
<dbReference type="PROSITE" id="PS50297">
    <property type="entry name" value="ANK_REP_REGION"/>
    <property type="match status" value="3"/>
</dbReference>
<evidence type="ECO:0000256" key="4">
    <source>
        <dbReference type="SAM" id="Coils"/>
    </source>
</evidence>
<sequence length="436" mass="47493">MSLVDLGKRLLDASRRGDTEEVRVLMTNGAPFTTDWLGTSPLHMAAQYGHLETAEVLLRAGISRDARTKVDRTPLHVAAQQGHLEIVELLLQHGADVDAKDMIKMTPLHWAVDNENVPVIRMLLKNGADITALNKFDKTPLDIASDSGAMHIREILLDNATFHETIAEPEEVTIAEPSMVEVREDTEQPLTTMVSSRLTPIPIKTEKPSPKPASKIVLSPAMVTLASRARKKNGSGDTVDQSSTSVLATLAALAEATAPLSSATSNASAADTLQWLQTHGITFVSTDSTQAQLSAALNDGQQVTLSEAGKLALRWAKEQSESKELKNSISLNRSPGQADSERQLYTIVTDQTTDESAPLVVSVANCEDELHAKKVNSEDLTEEIVNGENSIDALRRQLEEAKRQTELFKTQLMKKEQEASEYKRKLSQLESTSGSS</sequence>
<dbReference type="Proteomes" id="UP000695022">
    <property type="component" value="Unplaced"/>
</dbReference>
<evidence type="ECO:0000256" key="3">
    <source>
        <dbReference type="PROSITE-ProRule" id="PRU00023"/>
    </source>
</evidence>
<dbReference type="RefSeq" id="XP_014681307.1">
    <property type="nucleotide sequence ID" value="XM_014825821.1"/>
</dbReference>
<organism evidence="5 6">
    <name type="scientific">Priapulus caudatus</name>
    <name type="common">Priapulid worm</name>
    <dbReference type="NCBI Taxonomy" id="37621"/>
    <lineage>
        <taxon>Eukaryota</taxon>
        <taxon>Metazoa</taxon>
        <taxon>Ecdysozoa</taxon>
        <taxon>Scalidophora</taxon>
        <taxon>Priapulida</taxon>
        <taxon>Priapulimorpha</taxon>
        <taxon>Priapulimorphida</taxon>
        <taxon>Priapulidae</taxon>
        <taxon>Priapulus</taxon>
    </lineage>
</organism>
<accession>A0ABM1FA36</accession>
<evidence type="ECO:0000256" key="1">
    <source>
        <dbReference type="ARBA" id="ARBA00022737"/>
    </source>
</evidence>
<evidence type="ECO:0000313" key="7">
    <source>
        <dbReference type="RefSeq" id="XP_014681308.1"/>
    </source>
</evidence>
<dbReference type="PANTHER" id="PTHR24193">
    <property type="entry name" value="ANKYRIN REPEAT PROTEIN"/>
    <property type="match status" value="1"/>
</dbReference>
<name>A0ABM1FA36_PRICU</name>
<dbReference type="RefSeq" id="XP_014681308.1">
    <property type="nucleotide sequence ID" value="XM_014825822.1"/>
</dbReference>
<evidence type="ECO:0000313" key="6">
    <source>
        <dbReference type="RefSeq" id="XP_014681307.1"/>
    </source>
</evidence>
<feature type="repeat" description="ANK" evidence="3">
    <location>
        <begin position="37"/>
        <end position="69"/>
    </location>
</feature>
<dbReference type="RefSeq" id="XP_014681309.1">
    <property type="nucleotide sequence ID" value="XM_014825823.1"/>
</dbReference>
<dbReference type="PRINTS" id="PR01415">
    <property type="entry name" value="ANKYRIN"/>
</dbReference>
<keyword evidence="5" id="KW-1185">Reference proteome</keyword>
<feature type="coiled-coil region" evidence="4">
    <location>
        <begin position="363"/>
        <end position="432"/>
    </location>
</feature>
<dbReference type="Gene3D" id="1.25.40.20">
    <property type="entry name" value="Ankyrin repeat-containing domain"/>
    <property type="match status" value="1"/>
</dbReference>
<protein>
    <submittedName>
        <fullName evidence="6">GA-binding protein subunit beta-1-like isoform X1</fullName>
    </submittedName>
    <submittedName>
        <fullName evidence="7 8">GA-binding protein subunit beta-1-like isoform X2</fullName>
    </submittedName>
</protein>
<evidence type="ECO:0000313" key="5">
    <source>
        <dbReference type="Proteomes" id="UP000695022"/>
    </source>
</evidence>
<keyword evidence="1" id="KW-0677">Repeat</keyword>
<dbReference type="GeneID" id="106821139"/>
<keyword evidence="4" id="KW-0175">Coiled coil</keyword>
<dbReference type="InterPro" id="IPR050663">
    <property type="entry name" value="Ankyrin-SOCS_Box"/>
</dbReference>
<dbReference type="SMART" id="SM00248">
    <property type="entry name" value="ANK"/>
    <property type="match status" value="4"/>
</dbReference>
<dbReference type="InterPro" id="IPR036770">
    <property type="entry name" value="Ankyrin_rpt-contain_sf"/>
</dbReference>
<keyword evidence="2 3" id="KW-0040">ANK repeat</keyword>
<reference evidence="6 7" key="1">
    <citation type="submission" date="2025-05" db="UniProtKB">
        <authorList>
            <consortium name="RefSeq"/>
        </authorList>
    </citation>
    <scope>IDENTIFICATION</scope>
</reference>
<dbReference type="PANTHER" id="PTHR24193:SF128">
    <property type="entry name" value="GA-BINDING PROTEIN SUBUNIT BETA-1"/>
    <property type="match status" value="1"/>
</dbReference>
<dbReference type="InterPro" id="IPR002110">
    <property type="entry name" value="Ankyrin_rpt"/>
</dbReference>
<evidence type="ECO:0000313" key="8">
    <source>
        <dbReference type="RefSeq" id="XP_014681309.1"/>
    </source>
</evidence>
<feature type="repeat" description="ANK" evidence="3">
    <location>
        <begin position="103"/>
        <end position="135"/>
    </location>
</feature>
<dbReference type="SUPFAM" id="SSF48403">
    <property type="entry name" value="Ankyrin repeat"/>
    <property type="match status" value="1"/>
</dbReference>
<dbReference type="Pfam" id="PF12796">
    <property type="entry name" value="Ank_2"/>
    <property type="match status" value="2"/>
</dbReference>
<evidence type="ECO:0000256" key="2">
    <source>
        <dbReference type="ARBA" id="ARBA00023043"/>
    </source>
</evidence>
<feature type="repeat" description="ANK" evidence="3">
    <location>
        <begin position="70"/>
        <end position="102"/>
    </location>
</feature>
<gene>
    <name evidence="6 7 8" type="primary">LOC106821139</name>
</gene>